<protein>
    <submittedName>
        <fullName evidence="1 3">Uncharacterized protein</fullName>
    </submittedName>
</protein>
<dbReference type="GeneID" id="54465166"/>
<dbReference type="OrthoDB" id="2992173at2759"/>
<keyword evidence="2" id="KW-1185">Reference proteome</keyword>
<reference evidence="1 3" key="1">
    <citation type="journal article" date="2020" name="Stud. Mycol.">
        <title>101 Dothideomycetes genomes: a test case for predicting lifestyles and emergence of pathogens.</title>
        <authorList>
            <person name="Haridas S."/>
            <person name="Albert R."/>
            <person name="Binder M."/>
            <person name="Bloem J."/>
            <person name="Labutti K."/>
            <person name="Salamov A."/>
            <person name="Andreopoulos B."/>
            <person name="Baker S."/>
            <person name="Barry K."/>
            <person name="Bills G."/>
            <person name="Bluhm B."/>
            <person name="Cannon C."/>
            <person name="Castanera R."/>
            <person name="Culley D."/>
            <person name="Daum C."/>
            <person name="Ezra D."/>
            <person name="Gonzalez J."/>
            <person name="Henrissat B."/>
            <person name="Kuo A."/>
            <person name="Liang C."/>
            <person name="Lipzen A."/>
            <person name="Lutzoni F."/>
            <person name="Magnuson J."/>
            <person name="Mondo S."/>
            <person name="Nolan M."/>
            <person name="Ohm R."/>
            <person name="Pangilinan J."/>
            <person name="Park H.-J."/>
            <person name="Ramirez L."/>
            <person name="Alfaro M."/>
            <person name="Sun H."/>
            <person name="Tritt A."/>
            <person name="Yoshinaga Y."/>
            <person name="Zwiers L.-H."/>
            <person name="Turgeon B."/>
            <person name="Goodwin S."/>
            <person name="Spatafora J."/>
            <person name="Crous P."/>
            <person name="Grigoriev I."/>
        </authorList>
    </citation>
    <scope>NUCLEOTIDE SEQUENCE</scope>
    <source>
        <strain evidence="1 3">CBS 304.34</strain>
    </source>
</reference>
<accession>A0A6A6YUV8</accession>
<dbReference type="RefSeq" id="XP_033579514.1">
    <property type="nucleotide sequence ID" value="XM_033724273.1"/>
</dbReference>
<evidence type="ECO:0000313" key="2">
    <source>
        <dbReference type="Proteomes" id="UP000504636"/>
    </source>
</evidence>
<sequence>MASTTLPTMLEPSTLTAASTVIVPMALQALVISEDFRFSNLQVAPLVQPNFTALRPAQGEVTHDIMEQLDVSATRLSPHMNTRSVDMVKVEPREDRVGVYLSWCLPHLYRTGITATKSAAEPNTKSRKQYDQARVRAGYSVNHDDKGGDVQFRPAPDRWIVAKRNCSGVDANIEDDELGARDAPDVENITSPAIDPKLPLESQYKSFMGRSVFAENSQDGKQRTYRRPFNAFESGNEFFADYQPYNMGVFSVFDDLGGATDATFDYLVFGYHSNPSDDPLAIVNQLSQGTEFSNKKLLDALSLVADPTGAASFLRAPASPSGRTLTHGILRNVRFNSKSWNLETPSVNLQKLMYIVQPVVVGTHALDALAAYLHVQLGPDDSTSAVHKLLGQLIMLIVRRDDVMLSGTIWKLPKHTDASSPQADELAPTDAHRKLLDKLNAAQMHSLFGCWWNAVGLRRLPRSVHHTRRVAIKREAREIAQRAQSLEVTKQKHRRLVNDTKDQLKSLMNGKQALAASGRAFGVHQDPTILIAGAQSGWPKNFSDPLPVRLVSQVSTLADTPKPPNPRYAGLDEYISALVTEPYGKWPENPYNEMEDMKGQQGWFPLFIEWEVEYYHIPFNMWSFEPDELSGRWRYVIAGHKALADSPVGADRRTIHSRTAITPQSGMTLRSRLDQLFAKKTENVLDDELKDTAADREKALEAAARLEYFSSPLGGFTDHLLTLRCGNSPRPDQKDAEMQNALGLHAHAMHLLDGVHELAPYGFTTPLPPTYTAFSPFKPVTHGQVRFTNLIIVDKFGQVVSAIKPAEAGQHSSALYPCISPSLACGVLDGESEKYFPNTAVKADEDANVCQFFQIPPRINQRARLTACFVMPTEKDGDPRRIAGEWDNPSKTTASALGPAGSHLHPTVGRLAKFVSRMLEDYYFTDSLFCMLVEAVDSVRSTSADFESMLPAAFSRPFCLADVGVSIELATPPLQDASLLTSPPDQHVPERELLGYEFPIALGNHTAAFDGLVGTFSSRENIGAISTGYGLSRQKVPTGADSQLEPLTEPLKAKPYFLPGDTLDMPSAHAAQLKCISAILDPRCPIHTYSGSLFPLVENMHAFFAVGPLLVPHLPEVDHKFRTQIGTRVIRSELDKERPAVQMTLGGPDGGWQWLQPRIDVNTEWDTMGIRPVDDHLKVEAAAETQLVEGFVLVHKREPVKA</sequence>
<gene>
    <name evidence="1 3" type="ORF">BDZ99DRAFT_507755</name>
</gene>
<dbReference type="Proteomes" id="UP000504636">
    <property type="component" value="Unplaced"/>
</dbReference>
<evidence type="ECO:0000313" key="3">
    <source>
        <dbReference type="RefSeq" id="XP_033579514.1"/>
    </source>
</evidence>
<dbReference type="AlphaFoldDB" id="A0A6A6YUV8"/>
<dbReference type="EMBL" id="MU003697">
    <property type="protein sequence ID" value="KAF2812550.1"/>
    <property type="molecule type" value="Genomic_DNA"/>
</dbReference>
<reference evidence="3" key="2">
    <citation type="submission" date="2020-04" db="EMBL/GenBank/DDBJ databases">
        <authorList>
            <consortium name="NCBI Genome Project"/>
        </authorList>
    </citation>
    <scope>NUCLEOTIDE SEQUENCE</scope>
    <source>
        <strain evidence="3">CBS 304.34</strain>
    </source>
</reference>
<proteinExistence type="predicted"/>
<organism evidence="1">
    <name type="scientific">Mytilinidion resinicola</name>
    <dbReference type="NCBI Taxonomy" id="574789"/>
    <lineage>
        <taxon>Eukaryota</taxon>
        <taxon>Fungi</taxon>
        <taxon>Dikarya</taxon>
        <taxon>Ascomycota</taxon>
        <taxon>Pezizomycotina</taxon>
        <taxon>Dothideomycetes</taxon>
        <taxon>Pleosporomycetidae</taxon>
        <taxon>Mytilinidiales</taxon>
        <taxon>Mytilinidiaceae</taxon>
        <taxon>Mytilinidion</taxon>
    </lineage>
</organism>
<reference evidence="3" key="3">
    <citation type="submission" date="2025-04" db="UniProtKB">
        <authorList>
            <consortium name="RefSeq"/>
        </authorList>
    </citation>
    <scope>IDENTIFICATION</scope>
    <source>
        <strain evidence="3">CBS 304.34</strain>
    </source>
</reference>
<evidence type="ECO:0000313" key="1">
    <source>
        <dbReference type="EMBL" id="KAF2812550.1"/>
    </source>
</evidence>
<name>A0A6A6YUV8_9PEZI</name>